<dbReference type="InterPro" id="IPR011030">
    <property type="entry name" value="Lipovitellin_superhlx_dom"/>
</dbReference>
<dbReference type="SMART" id="SM00216">
    <property type="entry name" value="VWD"/>
    <property type="match status" value="1"/>
</dbReference>
<accession>A0A482VU27</accession>
<dbReference type="EMBL" id="QDEB01062330">
    <property type="protein sequence ID" value="RZC36402.1"/>
    <property type="molecule type" value="Genomic_DNA"/>
</dbReference>
<keyword evidence="2" id="KW-0325">Glycoprotein</keyword>
<feature type="domain" description="VWFD" evidence="6">
    <location>
        <begin position="2753"/>
        <end position="2917"/>
    </location>
</feature>
<sequence length="3329" mass="369118">MQDRMSRSKIEVSLSSAEGQKSVTEVKATVLLTQQPQCNQILRLQNVQVIGSDGKKHGHIPDVDKPIRLNYHDGHLEDSICVTPGDTQNSLNIKRAIASIFQANLKPGHETDVFGRCPTEVSHHKEGNVLVVQKARNLNRCSYREHIRQDFFRTTYNLDSEIKASPLLNADYSAKLRIKNGILDQATIHEEYLYIPFSVGNNGAKASVETTLKYVGTAKDNAQAKVDQPRSIIFEDPHPVNAPNANVNSILAAVKQTAKTIDVTVGEHTAKEFTNLIKILRVSKKDDLLAVYNQVRAGVGFADKAAAKKLFLDALLRAGNGDNIEVAIELLKSKELNQIEQNLVYLGLSVVGHPTEGSLNAATNLLSQPNLPREAYLGIGNLAGRYCQQHSCNKVDALNKLVQKLAQKIGSGKATNRQQENDIVYALKALTNIHHLNDGILAKIASIAQDKKAANRLRVAALESYLADPCKDKLRDSALGILKDIQQDSEIRIKAYLAVAACPNTKVSNAVKTLLENEPSYQVGGFIVSHIRNLRSSANPDKELAKQHLGLINVPNRFPIDPRKYSANAEFSYTIDSLGVANSIETNVIYSQNSFLPRSSSLNLNAEVFGHNFNFLEIETRQENLDRLLEHYLGPKGLLRSRSLKDLWEGKADHARNIIKELRDKVEKTLRSRRDVSKSELDHIARQVQIKTNSLNTDLDLDLGVKAFGSEILFYNVNDDVQKWTPESIIDKIVDGLSTGLDKIKHFEETLRSNMLFLDAELAYPTAAGFPLRLGVEGSANLQVKASGAIDVRALLKQPSTVKIALIPSANVQVAGSLTVDALVVESGLKVVSSLHTATGGDLVVNLLANGVDVKFSLPLEKQDLVSATHDIVFVSREWGAPEVYHPLKFAQNKDFSICFDHLIPFIGLGFCGEITGPNLQGKQVPILPFPLSGDAKIAISIDREDLSHYHYKELFHNTHDKVGAEFVLEAVGKNGQKKTSIELDAFLVPEKVIRATLTSPILTGLVEGRITTTENENSVSVRLVQDKNEYFGKIGVAVQGSAARSVYKPILLYKTPQMSENQPLPYRVEGQVTVENKGPGNTIYTLDNVRLVIPNQKSISVNGKFGTEPETLFADVTTSDGQNSASFNGKLRVNPNLIKYNAELRNNLNPEANVHLKGELSRSGDEIKNFFQIAHGGDFSNKNNILTIEDSFKYRNKGPHDFLVETKNKLTYPNFGANLQFDFELKPKAVQYDLNIQYSNVKLGSELEWEHNQKREGTEFKIEFGIWGLNNRLNLKAKRQITGENSHIENSLEVNGFRAEVNGKIKHHIRPQDVDVAADLVIKVSTANTPLHVVSGLKLNANEIDASHKVTGGNVVYVDIFFKANKVGNANGSIKVNLQGQLVITGQVKANKGSGSGDVTIELPGVKRTSKIDTTFTVHDPTYNILINIYPVFNQDKSKKITLSTHSTIKSQNVDSKNVIDFFGNRLEANVKGNIQGDLENGKLNGEVEVTLPNQNYLSAKINRELRNVNHVLNGNVQLTAEHRSNKNQPGNKLSVKGQLKNTNFKERVFDINYQISAERANGQNINLDLVAKRHPQGDVVNVEFGTKLYGSAVGSPLETTVRDSYRNLVGDFSVKSSYAPLGKVVVNGKYDVTGSGKPVNGEINVELTSSSKTLRSLRAGVSGSVLKGDVIDVKGQINVYADAPDGVIVDVNSNGEVRASDKEGRVKGTIRSGKLDPITIDTGFTRSDKQVRGDVSAQYGKNQNVKGDVTLIRLSPHEYKLDLKLDTPNENFRNNRLQVHTKRNEDNTHHQSEVIATSNGKTWTTNTDFVLSELTPSIDIKVKCPEGKLRQLSAKITKLSDRQLGAELKIVNQKNNFLLEGSIDANVETIEDFHVKVTANSPYLKIDKIVAEAQSKPAKGGRRIQVTAKSANKNILAGSTSYTAREEHGKLIVEGSGSFKVHDKTKSANFKYIRQNLSQDKNGETGIEISFDAGLGNQAIDAELKVTNKQFRILNSYCEEKKQCAHVEIDIKTITDTVSQFNQEIEIAIDLRKLGLSHEFGLKAVTSRKEYVLDHTVDVHFQSQENSKYQYSLYLHPKEAGVSLTTPKRIIALEAKVNTPQNLLRDGGRVSGEAVLYLDKKNQPSQKSGLTAYLNYDPRSQRVEAEARFINPALRRPLMVSADVKVEITPVKYQMDSVFIVDVFAQPDQKITVIYKQNYPGRESKILQTFDYTEKVEIRSHGLNIDINIDENGQFNFQQNTYKYGYRVKYHVANSRYDSEVAWDYSARNFNFLLKLYNAELLKVHSQLQLTKEHQVANSEVNVYGYRPLVVHSEIKNWNTLKYTVARKDNPNDKLQVNAGFIPGQIADLRADVIKGGSTKELGHVTIKLDDANFLKSDYNVQSKNIEEFLFKPIKSEVEAEGKMLKQLSEQWNKNAEQELNRLGDIIAKATPNLTPLRQYYVGELNKIKEEILADKTIRDISEFLYNIFGAVSQAAGETFAHFSELVENIARSFQNSFGKVIEVIQKELLPKVKELNDKLLYLVVEIVDLATNVVLTIGAKLAQIAEQYRPELQQLATVLGEVSQDVLRAVVRLYEAVRSVIVDQWQQVYNEIKQLPAVEQFRAEYERFVKHGLPEPEVIANTLKDIVSTLKDIAPTEEIKALIQAIGDYITLKLTSKQPVDDVAAIERIVKAGVAAVSGVVKIITTGEPTPDLQNVKLPLPANLLNKFPRLAAVKFSPFAYLIREDVVLPEDFLLSLVNKPRNWMPPFPLYGLVAQGQHIFTFDGKHLTFPGKCNYVLARDAVDGNFTIVGSYNNGLLTAISLTQGSDTVTLKKHGQVTLNNAPAELPVRKPNVAAYRNNERIVLVSSYGARVTCGPELVVCAINLSGFYHGKIRGLLGNGNNEPYDDFTLPNGKIVTSESEFGNGYKTTSSCGAVQTVSHQGHHPTPACEKLFGWESTLSLCYPFVDVGNFKMACEHGLAAGVKDTEQAIAIAYVAACNQHNIPVRVPSEYGKCCSITETRVKFLTRLFSSVKCTNGDKATVPGDKFSVKTPGKQADIVLLIDTSKENEQVYKEYVQPLVQQLTNELHSKGVSDVEFHIIAYGGDNQWPSHITVAGGKLTFKGKSPNLKFSENPKRQSAQTGCKYIDGLLELIDNLDHDLDLALGQNLQAQTYNEGLEYPFRANAIKSIIAVTSQPCEVGRFYPLQLLRTLLYRNKNINLNLITPISRAGAKSEAKNIVGFNSRNVFSLPGKSKVKSFSDLNRELDYDDYCVDFTVQNDGNVFVSDHILLQAKGTRKQFVQVTSHNIVDQFVGAEKGYDCECKYVTPFTASNVCKLVYTKDKPQA</sequence>
<feature type="non-terminal residue" evidence="7">
    <location>
        <position position="3329"/>
    </location>
</feature>
<evidence type="ECO:0000256" key="1">
    <source>
        <dbReference type="ARBA" id="ARBA00022729"/>
    </source>
</evidence>
<comment type="caution">
    <text evidence="7">The sequence shown here is derived from an EMBL/GenBank/DDBJ whole genome shotgun (WGS) entry which is preliminary data.</text>
</comment>
<dbReference type="Gene3D" id="2.30.230.10">
    <property type="entry name" value="Lipovitellin, beta-sheet shell regions, chain A"/>
    <property type="match status" value="1"/>
</dbReference>
<reference evidence="7 8" key="1">
    <citation type="submission" date="2017-03" db="EMBL/GenBank/DDBJ databases">
        <title>Genome of the blue death feigning beetle - Asbolus verrucosus.</title>
        <authorList>
            <person name="Rider S.D."/>
        </authorList>
    </citation>
    <scope>NUCLEOTIDE SEQUENCE [LARGE SCALE GENOMIC DNA]</scope>
    <source>
        <strain evidence="7">Butters</strain>
        <tissue evidence="7">Head and leg muscle</tissue>
    </source>
</reference>
<dbReference type="Gene3D" id="2.20.80.10">
    <property type="entry name" value="Lipovitellin-phosvitin complex, chain A, domain 4"/>
    <property type="match status" value="1"/>
</dbReference>
<dbReference type="Proteomes" id="UP000292052">
    <property type="component" value="Unassembled WGS sequence"/>
</dbReference>
<evidence type="ECO:0000256" key="2">
    <source>
        <dbReference type="ARBA" id="ARBA00023180"/>
    </source>
</evidence>
<dbReference type="GO" id="GO:0005319">
    <property type="term" value="F:lipid transporter activity"/>
    <property type="evidence" value="ECO:0007669"/>
    <property type="project" value="InterPro"/>
</dbReference>
<dbReference type="InterPro" id="IPR015817">
    <property type="entry name" value="Vitellinogen_open_b-sht_sub1"/>
</dbReference>
<dbReference type="PROSITE" id="PS51233">
    <property type="entry name" value="VWFD"/>
    <property type="match status" value="1"/>
</dbReference>
<evidence type="ECO:0000313" key="8">
    <source>
        <dbReference type="Proteomes" id="UP000292052"/>
    </source>
</evidence>
<keyword evidence="4" id="KW-0175">Coiled coil</keyword>
<dbReference type="InterPro" id="IPR015819">
    <property type="entry name" value="Lipid_transp_b-sht_shell"/>
</dbReference>
<dbReference type="Pfam" id="PF09172">
    <property type="entry name" value="Vit_open_b-sht"/>
    <property type="match status" value="1"/>
</dbReference>
<dbReference type="SUPFAM" id="SSF56968">
    <property type="entry name" value="Lipovitellin-phosvitin complex, beta-sheet shell regions"/>
    <property type="match status" value="2"/>
</dbReference>
<dbReference type="InterPro" id="IPR001747">
    <property type="entry name" value="Vitellogenin_N"/>
</dbReference>
<organism evidence="7 8">
    <name type="scientific">Asbolus verrucosus</name>
    <name type="common">Desert ironclad beetle</name>
    <dbReference type="NCBI Taxonomy" id="1661398"/>
    <lineage>
        <taxon>Eukaryota</taxon>
        <taxon>Metazoa</taxon>
        <taxon>Ecdysozoa</taxon>
        <taxon>Arthropoda</taxon>
        <taxon>Hexapoda</taxon>
        <taxon>Insecta</taxon>
        <taxon>Pterygota</taxon>
        <taxon>Neoptera</taxon>
        <taxon>Endopterygota</taxon>
        <taxon>Coleoptera</taxon>
        <taxon>Polyphaga</taxon>
        <taxon>Cucujiformia</taxon>
        <taxon>Tenebrionidae</taxon>
        <taxon>Pimeliinae</taxon>
        <taxon>Asbolus</taxon>
    </lineage>
</organism>
<dbReference type="Pfam" id="PF01347">
    <property type="entry name" value="Vitellogenin_N"/>
    <property type="match status" value="1"/>
</dbReference>
<dbReference type="InterPro" id="IPR015255">
    <property type="entry name" value="Vitellinogen_open_b-sht"/>
</dbReference>
<dbReference type="Gene3D" id="2.20.50.20">
    <property type="entry name" value="Lipovitellin. Chain A, domain 3"/>
    <property type="match status" value="1"/>
</dbReference>
<dbReference type="InterPro" id="IPR050733">
    <property type="entry name" value="Vitellogenin/Apolipophorin"/>
</dbReference>
<dbReference type="SMART" id="SM01169">
    <property type="entry name" value="DUF1943"/>
    <property type="match status" value="1"/>
</dbReference>
<keyword evidence="1" id="KW-0732">Signal</keyword>
<dbReference type="PANTHER" id="PTHR23345:SF36">
    <property type="entry name" value="APOLIPOPHORINS"/>
    <property type="match status" value="1"/>
</dbReference>
<dbReference type="InterPro" id="IPR015816">
    <property type="entry name" value="Vitellinogen_b-sht_N"/>
</dbReference>
<protein>
    <submittedName>
        <fullName evidence="7">Apolipophorin</fullName>
    </submittedName>
</protein>
<feature type="domain" description="Vitellogenin" evidence="5">
    <location>
        <begin position="1"/>
        <end position="600"/>
    </location>
</feature>
<dbReference type="SUPFAM" id="SSF48431">
    <property type="entry name" value="Lipovitellin-phosvitin complex, superhelical domain"/>
    <property type="match status" value="1"/>
</dbReference>
<dbReference type="PROSITE" id="PS51211">
    <property type="entry name" value="VITELLOGENIN"/>
    <property type="match status" value="1"/>
</dbReference>
<dbReference type="Pfam" id="PF00094">
    <property type="entry name" value="VWD"/>
    <property type="match status" value="1"/>
</dbReference>
<dbReference type="PANTHER" id="PTHR23345">
    <property type="entry name" value="VITELLOGENIN-RELATED"/>
    <property type="match status" value="1"/>
</dbReference>
<evidence type="ECO:0000256" key="3">
    <source>
        <dbReference type="PROSITE-ProRule" id="PRU00557"/>
    </source>
</evidence>
<evidence type="ECO:0000259" key="5">
    <source>
        <dbReference type="PROSITE" id="PS51211"/>
    </source>
</evidence>
<proteinExistence type="predicted"/>
<dbReference type="OrthoDB" id="6484170at2759"/>
<dbReference type="SMART" id="SM00638">
    <property type="entry name" value="LPD_N"/>
    <property type="match status" value="1"/>
</dbReference>
<dbReference type="STRING" id="1661398.A0A482VU27"/>
<gene>
    <name evidence="7" type="ORF">BDFB_000542</name>
</gene>
<dbReference type="Gene3D" id="1.25.10.20">
    <property type="entry name" value="Vitellinogen, superhelical"/>
    <property type="match status" value="1"/>
</dbReference>
<comment type="caution">
    <text evidence="3">Lacks conserved residue(s) required for the propagation of feature annotation.</text>
</comment>
<evidence type="ECO:0000256" key="4">
    <source>
        <dbReference type="SAM" id="Coils"/>
    </source>
</evidence>
<evidence type="ECO:0000259" key="6">
    <source>
        <dbReference type="PROSITE" id="PS51233"/>
    </source>
</evidence>
<keyword evidence="8" id="KW-1185">Reference proteome</keyword>
<dbReference type="InterPro" id="IPR001846">
    <property type="entry name" value="VWF_type-D"/>
</dbReference>
<name>A0A482VU27_ASBVE</name>
<feature type="coiled-coil region" evidence="4">
    <location>
        <begin position="645"/>
        <end position="672"/>
    </location>
</feature>
<evidence type="ECO:0000313" key="7">
    <source>
        <dbReference type="EMBL" id="RZC36402.1"/>
    </source>
</evidence>